<evidence type="ECO:0000259" key="1">
    <source>
        <dbReference type="Pfam" id="PF03007"/>
    </source>
</evidence>
<accession>A0A849CCR9</accession>
<dbReference type="RefSeq" id="WP_084520915.1">
    <property type="nucleotide sequence ID" value="NZ_JABELX010000012.1"/>
</dbReference>
<dbReference type="InterPro" id="IPR009721">
    <property type="entry name" value="O-acyltransferase_WSD1_C"/>
</dbReference>
<dbReference type="GO" id="GO:0004144">
    <property type="term" value="F:diacylglycerol O-acyltransferase activity"/>
    <property type="evidence" value="ECO:0007669"/>
    <property type="project" value="InterPro"/>
</dbReference>
<sequence>MTSLAPRDATMYWLSTRTRNDLFLVYCFADTGVPTARLRETVTRRGLRIPDLRVRVRDAPANLAYPGWVPCAFAEDQFREHRLPTPTWSAATTALAELLGTGLDASHRPWRLHVFRGIIDAPLAPAEPAIVAVLQVSHALADGRRAADIARALFTDSGITDESTGAAGFFAAAVNRVLPVTLADRLKTAVPLWNAALAVPTLPMGVSRTVIRGIAAYRAQRELADLTAAGQLPPPGSGYAPNPLNGDGGAPRHAVRMMVRAAGKTRAPGYTVTIVVLTAVSLAVQRYLAARNEPVEVLGAQVPVATFDRAAGQRNSYGDLSVDLAVAEPDPRLRADRIATDMAARRERARHPLHVAQDRVTAVIPAPILRWDVNGYPIDGLPERVSGHTVVSSVHRGPADLTFGGGAVRFTAGFPALGSVMHLTHGVHGLGDTVTVSVHADPAVIPDLDEYAELLDAALDEVVTALR</sequence>
<protein>
    <submittedName>
        <fullName evidence="3">DUF1298 domain-containing protein</fullName>
    </submittedName>
</protein>
<organism evidence="3 4">
    <name type="scientific">Nocardia uniformis</name>
    <dbReference type="NCBI Taxonomy" id="53432"/>
    <lineage>
        <taxon>Bacteria</taxon>
        <taxon>Bacillati</taxon>
        <taxon>Actinomycetota</taxon>
        <taxon>Actinomycetes</taxon>
        <taxon>Mycobacteriales</taxon>
        <taxon>Nocardiaceae</taxon>
        <taxon>Nocardia</taxon>
    </lineage>
</organism>
<feature type="domain" description="O-acyltransferase WSD1-like N-terminal" evidence="1">
    <location>
        <begin position="5"/>
        <end position="168"/>
    </location>
</feature>
<evidence type="ECO:0000313" key="3">
    <source>
        <dbReference type="EMBL" id="NNH74165.1"/>
    </source>
</evidence>
<gene>
    <name evidence="3" type="ORF">HLB23_30670</name>
</gene>
<dbReference type="Pfam" id="PF03007">
    <property type="entry name" value="WS_DGAT_cat"/>
    <property type="match status" value="1"/>
</dbReference>
<proteinExistence type="predicted"/>
<dbReference type="InterPro" id="IPR004255">
    <property type="entry name" value="O-acyltransferase_WSD1_N"/>
</dbReference>
<comment type="caution">
    <text evidence="3">The sequence shown here is derived from an EMBL/GenBank/DDBJ whole genome shotgun (WGS) entry which is preliminary data.</text>
</comment>
<evidence type="ECO:0000313" key="4">
    <source>
        <dbReference type="Proteomes" id="UP000586827"/>
    </source>
</evidence>
<dbReference type="Pfam" id="PF06974">
    <property type="entry name" value="WS_DGAT_C"/>
    <property type="match status" value="1"/>
</dbReference>
<keyword evidence="4" id="KW-1185">Reference proteome</keyword>
<dbReference type="AlphaFoldDB" id="A0A849CCR9"/>
<dbReference type="GO" id="GO:0019432">
    <property type="term" value="P:triglyceride biosynthetic process"/>
    <property type="evidence" value="ECO:0007669"/>
    <property type="project" value="UniProtKB-UniPathway"/>
</dbReference>
<name>A0A849CCR9_9NOCA</name>
<dbReference type="EMBL" id="JABELX010000012">
    <property type="protein sequence ID" value="NNH74165.1"/>
    <property type="molecule type" value="Genomic_DNA"/>
</dbReference>
<reference evidence="3 4" key="1">
    <citation type="submission" date="2020-05" db="EMBL/GenBank/DDBJ databases">
        <title>MicrobeNet Type strains.</title>
        <authorList>
            <person name="Nicholson A.C."/>
        </authorList>
    </citation>
    <scope>NUCLEOTIDE SEQUENCE [LARGE SCALE GENOMIC DNA]</scope>
    <source>
        <strain evidence="3 4">JCM 3224</strain>
    </source>
</reference>
<evidence type="ECO:0000259" key="2">
    <source>
        <dbReference type="Pfam" id="PF06974"/>
    </source>
</evidence>
<feature type="domain" description="O-acyltransferase WSD1 C-terminal" evidence="2">
    <location>
        <begin position="315"/>
        <end position="461"/>
    </location>
</feature>
<dbReference type="UniPathway" id="UPA00282"/>
<dbReference type="Proteomes" id="UP000586827">
    <property type="component" value="Unassembled WGS sequence"/>
</dbReference>